<keyword evidence="1" id="KW-0479">Metal-binding</keyword>
<keyword evidence="3" id="KW-0862">Zinc</keyword>
<name>A0A5N6MLN9_9ASTR</name>
<feature type="region of interest" description="Disordered" evidence="5">
    <location>
        <begin position="477"/>
        <end position="592"/>
    </location>
</feature>
<dbReference type="Pfam" id="PF00076">
    <property type="entry name" value="RRM_1"/>
    <property type="match status" value="1"/>
</dbReference>
<accession>A0A5N6MLN9</accession>
<feature type="region of interest" description="Disordered" evidence="5">
    <location>
        <begin position="426"/>
        <end position="446"/>
    </location>
</feature>
<feature type="compositionally biased region" description="Polar residues" evidence="5">
    <location>
        <begin position="528"/>
        <end position="556"/>
    </location>
</feature>
<dbReference type="InterPro" id="IPR012677">
    <property type="entry name" value="Nucleotide-bd_a/b_plait_sf"/>
</dbReference>
<feature type="compositionally biased region" description="Polar residues" evidence="5">
    <location>
        <begin position="479"/>
        <end position="488"/>
    </location>
</feature>
<dbReference type="InterPro" id="IPR032570">
    <property type="entry name" value="SF1-HH"/>
</dbReference>
<evidence type="ECO:0000259" key="7">
    <source>
        <dbReference type="PROSITE" id="PS50158"/>
    </source>
</evidence>
<evidence type="ECO:0000256" key="1">
    <source>
        <dbReference type="ARBA" id="ARBA00022723"/>
    </source>
</evidence>
<dbReference type="InterPro" id="IPR035979">
    <property type="entry name" value="RBD_domain_sf"/>
</dbReference>
<dbReference type="OrthoDB" id="10021397at2759"/>
<feature type="compositionally biased region" description="Low complexity" evidence="5">
    <location>
        <begin position="572"/>
        <end position="585"/>
    </location>
</feature>
<dbReference type="PANTHER" id="PTHR11208">
    <property type="entry name" value="RNA-BINDING PROTEIN RELATED"/>
    <property type="match status" value="1"/>
</dbReference>
<dbReference type="Pfam" id="PF22675">
    <property type="entry name" value="KH-I_KHDC4-BBP"/>
    <property type="match status" value="1"/>
</dbReference>
<sequence length="607" mass="65301">MDSLPLETLAPIPTSYDHTNHPPPPHDSASPSPPPPQLQTLVPIDPDKTDLTSENGGTTEKDNSGVDGDSTNRRRRRSRWDPPPADGDADQNGVKKRKSRWADDEPKPAFQLPDFMKDFTGGMDMDPEIQALNARLMEISRILQSGQQLDDRPEGARSPSPDPVYDNLGTRINTREYRARERLNRERQEIISQIIKRNPAFKPPADYRPPKLQKKLYIPMKEYPGYNFIGLIIGPRGNTQKRMEKETGAKIQLRELAALNGTIRDDEYCRLCGEPGHRQFACPSRISNGSITGISAHPGLGSNAAKIGTGFGLGFGKEIDDTNLYIGYLPPTFEDDALIRLFSPFGEIVMAKVIKDKITGLSKGYGFVKYSNISQANQAIASMNGYRLDGRVIAVRVAGKAPQPAVPPGPPAPAAPAAPVPTYAGAGGYPSQQLTSGGPVGSAGPPGTYVSAPVPWGPPPPPPPYASYAPPPPPPPGSNVYSSFTGQHVPSYGVQYPPQNSLSTETQQSYPGGVHSQSSTSAQSSSSNVYGNSMAGTAPNTQSAYPPASISYSTYYSVPPPPPPVAEQPSFARAPWSSNPSASSAEQTQQTAYAADSEYDKFMAEMK</sequence>
<dbReference type="InterPro" id="IPR047086">
    <property type="entry name" value="SF1-HH_sf"/>
</dbReference>
<dbReference type="PROSITE" id="PS50084">
    <property type="entry name" value="KH_TYPE_1"/>
    <property type="match status" value="1"/>
</dbReference>
<comment type="caution">
    <text evidence="8">The sequence shown here is derived from an EMBL/GenBank/DDBJ whole genome shotgun (WGS) entry which is preliminary data.</text>
</comment>
<dbReference type="SUPFAM" id="SSF54928">
    <property type="entry name" value="RNA-binding domain, RBD"/>
    <property type="match status" value="1"/>
</dbReference>
<dbReference type="PROSITE" id="PS50102">
    <property type="entry name" value="RRM"/>
    <property type="match status" value="1"/>
</dbReference>
<keyword evidence="9" id="KW-1185">Reference proteome</keyword>
<protein>
    <recommendedName>
        <fullName evidence="10">RRM domain-containing protein</fullName>
    </recommendedName>
</protein>
<evidence type="ECO:0000313" key="9">
    <source>
        <dbReference type="Proteomes" id="UP000326396"/>
    </source>
</evidence>
<dbReference type="SUPFAM" id="SSF54791">
    <property type="entry name" value="Eukaryotic type KH-domain (KH-domain type I)"/>
    <property type="match status" value="1"/>
</dbReference>
<keyword evidence="3" id="KW-0863">Zinc-finger</keyword>
<dbReference type="PANTHER" id="PTHR11208:SF151">
    <property type="entry name" value="ZINC FINGER, CCHC-TYPE-RELATED"/>
    <property type="match status" value="1"/>
</dbReference>
<gene>
    <name evidence="8" type="ORF">E3N88_30394</name>
</gene>
<dbReference type="InterPro" id="IPR001878">
    <property type="entry name" value="Znf_CCHC"/>
</dbReference>
<dbReference type="Gene3D" id="3.30.70.330">
    <property type="match status" value="1"/>
</dbReference>
<dbReference type="InterPro" id="IPR036612">
    <property type="entry name" value="KH_dom_type_1_sf"/>
</dbReference>
<dbReference type="Gene3D" id="3.30.1370.10">
    <property type="entry name" value="K Homology domain, type 1"/>
    <property type="match status" value="1"/>
</dbReference>
<dbReference type="Pfam" id="PF16275">
    <property type="entry name" value="SF1-HH"/>
    <property type="match status" value="1"/>
</dbReference>
<evidence type="ECO:0000256" key="3">
    <source>
        <dbReference type="PROSITE-ProRule" id="PRU00047"/>
    </source>
</evidence>
<keyword evidence="2 4" id="KW-0694">RNA-binding</keyword>
<reference evidence="8 9" key="1">
    <citation type="submission" date="2019-05" db="EMBL/GenBank/DDBJ databases">
        <title>Mikania micrantha, genome provides insights into the molecular mechanism of rapid growth.</title>
        <authorList>
            <person name="Liu B."/>
        </authorList>
    </citation>
    <scope>NUCLEOTIDE SEQUENCE [LARGE SCALE GENOMIC DNA]</scope>
    <source>
        <strain evidence="8">NLD-2019</strain>
        <tissue evidence="8">Leaf</tissue>
    </source>
</reference>
<dbReference type="SMART" id="SM00360">
    <property type="entry name" value="RRM"/>
    <property type="match status" value="1"/>
</dbReference>
<dbReference type="InterPro" id="IPR045071">
    <property type="entry name" value="BBP-like"/>
</dbReference>
<feature type="region of interest" description="Disordered" evidence="5">
    <location>
        <begin position="1"/>
        <end position="113"/>
    </location>
</feature>
<evidence type="ECO:0000313" key="8">
    <source>
        <dbReference type="EMBL" id="KAD3641170.1"/>
    </source>
</evidence>
<organism evidence="8 9">
    <name type="scientific">Mikania micrantha</name>
    <name type="common">bitter vine</name>
    <dbReference type="NCBI Taxonomy" id="192012"/>
    <lineage>
        <taxon>Eukaryota</taxon>
        <taxon>Viridiplantae</taxon>
        <taxon>Streptophyta</taxon>
        <taxon>Embryophyta</taxon>
        <taxon>Tracheophyta</taxon>
        <taxon>Spermatophyta</taxon>
        <taxon>Magnoliopsida</taxon>
        <taxon>eudicotyledons</taxon>
        <taxon>Gunneridae</taxon>
        <taxon>Pentapetalae</taxon>
        <taxon>asterids</taxon>
        <taxon>campanulids</taxon>
        <taxon>Asterales</taxon>
        <taxon>Asteraceae</taxon>
        <taxon>Asteroideae</taxon>
        <taxon>Heliantheae alliance</taxon>
        <taxon>Eupatorieae</taxon>
        <taxon>Mikania</taxon>
    </lineage>
</organism>
<dbReference type="Gene3D" id="6.10.140.1790">
    <property type="match status" value="1"/>
</dbReference>
<dbReference type="PROSITE" id="PS50158">
    <property type="entry name" value="ZF_CCHC"/>
    <property type="match status" value="1"/>
</dbReference>
<dbReference type="InterPro" id="IPR000504">
    <property type="entry name" value="RRM_dom"/>
</dbReference>
<dbReference type="GO" id="GO:0003729">
    <property type="term" value="F:mRNA binding"/>
    <property type="evidence" value="ECO:0007669"/>
    <property type="project" value="TreeGrafter"/>
</dbReference>
<evidence type="ECO:0000256" key="4">
    <source>
        <dbReference type="PROSITE-ProRule" id="PRU00176"/>
    </source>
</evidence>
<evidence type="ECO:0000256" key="5">
    <source>
        <dbReference type="SAM" id="MobiDB-lite"/>
    </source>
</evidence>
<dbReference type="GO" id="GO:0005634">
    <property type="term" value="C:nucleus"/>
    <property type="evidence" value="ECO:0007669"/>
    <property type="project" value="TreeGrafter"/>
</dbReference>
<dbReference type="GO" id="GO:0008270">
    <property type="term" value="F:zinc ion binding"/>
    <property type="evidence" value="ECO:0007669"/>
    <property type="project" value="UniProtKB-KW"/>
</dbReference>
<dbReference type="InterPro" id="IPR055256">
    <property type="entry name" value="KH_1_KHDC4/BBP-like"/>
</dbReference>
<dbReference type="Proteomes" id="UP000326396">
    <property type="component" value="Linkage Group LG5"/>
</dbReference>
<feature type="domain" description="CCHC-type" evidence="7">
    <location>
        <begin position="269"/>
        <end position="284"/>
    </location>
</feature>
<evidence type="ECO:0000259" key="6">
    <source>
        <dbReference type="PROSITE" id="PS50102"/>
    </source>
</evidence>
<feature type="domain" description="RRM" evidence="6">
    <location>
        <begin position="322"/>
        <end position="400"/>
    </location>
</feature>
<evidence type="ECO:0000256" key="2">
    <source>
        <dbReference type="ARBA" id="ARBA00022884"/>
    </source>
</evidence>
<feature type="compositionally biased region" description="Low complexity" evidence="5">
    <location>
        <begin position="516"/>
        <end position="527"/>
    </location>
</feature>
<dbReference type="EMBL" id="SZYD01000015">
    <property type="protein sequence ID" value="KAD3641170.1"/>
    <property type="molecule type" value="Genomic_DNA"/>
</dbReference>
<feature type="region of interest" description="Disordered" evidence="5">
    <location>
        <begin position="145"/>
        <end position="168"/>
    </location>
</feature>
<evidence type="ECO:0008006" key="10">
    <source>
        <dbReference type="Google" id="ProtNLM"/>
    </source>
</evidence>
<dbReference type="AlphaFoldDB" id="A0A5N6MLN9"/>
<dbReference type="GO" id="GO:0048024">
    <property type="term" value="P:regulation of mRNA splicing, via spliceosome"/>
    <property type="evidence" value="ECO:0007669"/>
    <property type="project" value="TreeGrafter"/>
</dbReference>
<feature type="compositionally biased region" description="Pro residues" evidence="5">
    <location>
        <begin position="21"/>
        <end position="37"/>
    </location>
</feature>
<proteinExistence type="predicted"/>
<feature type="compositionally biased region" description="Polar residues" evidence="5">
    <location>
        <begin position="497"/>
        <end position="510"/>
    </location>
</feature>